<dbReference type="SUPFAM" id="SSF56731">
    <property type="entry name" value="DNA primase core"/>
    <property type="match status" value="1"/>
</dbReference>
<protein>
    <submittedName>
        <fullName evidence="2">DUF3991 and toprim domain-containing protein</fullName>
    </submittedName>
</protein>
<dbReference type="Gene3D" id="3.40.1360.10">
    <property type="match status" value="1"/>
</dbReference>
<sequence>MGRKGISKVDLKRVKSLDLLTYYQNYEPDELIKNGWNDYSTKTHSSLHMSNGLWCYWAKNIGGKMALKFFIEVEGWDFLDAALYLKDLIDKQPPKIKTNQNTINNRPFRLPEPNINNATARNYLMLERGIDKEIVDYCIQNHYLYEAKRDHSIIFIGYDHHHYPQYAAKRATSSTLKIDVAGSKKENCFNIINDQSKVLHVFESAIDLLSYLTLLKKQGRNYLNENYLSIGGATILGSHIEESQIPTALETFLKRNPNIQKINLYLDNDKAGKDTTKKIIYHLNDHYIIHDNSPYRVKDMNELLKKKIKTNISIDDR</sequence>
<evidence type="ECO:0000259" key="1">
    <source>
        <dbReference type="Pfam" id="PF13154"/>
    </source>
</evidence>
<dbReference type="RefSeq" id="WP_118487012.1">
    <property type="nucleotide sequence ID" value="NZ_JAJDKQ010000028.1"/>
</dbReference>
<feature type="domain" description="DUF3991" evidence="1">
    <location>
        <begin position="122"/>
        <end position="186"/>
    </location>
</feature>
<reference evidence="2" key="1">
    <citation type="submission" date="2021-10" db="EMBL/GenBank/DDBJ databases">
        <title>Collection of gut derived symbiotic bacterial strains cultured from healthy donors.</title>
        <authorList>
            <person name="Lin H."/>
            <person name="Littmann E."/>
            <person name="Kohout C."/>
            <person name="Pamer E.G."/>
        </authorList>
    </citation>
    <scope>NUCLEOTIDE SEQUENCE</scope>
    <source>
        <strain evidence="2">DFI.5.2</strain>
    </source>
</reference>
<accession>A0AAW4VLP2</accession>
<name>A0AAW4VLP2_9FIRM</name>
<dbReference type="InterPro" id="IPR025054">
    <property type="entry name" value="DUF3991"/>
</dbReference>
<gene>
    <name evidence="2" type="ORF">LJD74_11930</name>
</gene>
<evidence type="ECO:0000313" key="2">
    <source>
        <dbReference type="EMBL" id="MCB8562696.1"/>
    </source>
</evidence>
<comment type="caution">
    <text evidence="2">The sequence shown here is derived from an EMBL/GenBank/DDBJ whole genome shotgun (WGS) entry which is preliminary data.</text>
</comment>
<dbReference type="Pfam" id="PF13155">
    <property type="entry name" value="Toprim_2"/>
    <property type="match status" value="1"/>
</dbReference>
<organism evidence="2 3">
    <name type="scientific">Faecalibacillus intestinalis</name>
    <dbReference type="NCBI Taxonomy" id="1982626"/>
    <lineage>
        <taxon>Bacteria</taxon>
        <taxon>Bacillati</taxon>
        <taxon>Bacillota</taxon>
        <taxon>Erysipelotrichia</taxon>
        <taxon>Erysipelotrichales</taxon>
        <taxon>Coprobacillaceae</taxon>
        <taxon>Faecalibacillus</taxon>
    </lineage>
</organism>
<dbReference type="Proteomes" id="UP001197827">
    <property type="component" value="Unassembled WGS sequence"/>
</dbReference>
<dbReference type="EMBL" id="JAJDKQ010000028">
    <property type="protein sequence ID" value="MCB8562696.1"/>
    <property type="molecule type" value="Genomic_DNA"/>
</dbReference>
<proteinExistence type="predicted"/>
<dbReference type="SUPFAM" id="SSF57783">
    <property type="entry name" value="Zinc beta-ribbon"/>
    <property type="match status" value="1"/>
</dbReference>
<dbReference type="AlphaFoldDB" id="A0AAW4VLP2"/>
<dbReference type="Pfam" id="PF13154">
    <property type="entry name" value="DUF3991"/>
    <property type="match status" value="1"/>
</dbReference>
<evidence type="ECO:0000313" key="3">
    <source>
        <dbReference type="Proteomes" id="UP001197827"/>
    </source>
</evidence>